<dbReference type="SUPFAM" id="SSF56496">
    <property type="entry name" value="Fibrinogen C-terminal domain-like"/>
    <property type="match status" value="1"/>
</dbReference>
<keyword evidence="4" id="KW-0175">Coiled coil</keyword>
<dbReference type="InterPro" id="IPR002181">
    <property type="entry name" value="Fibrinogen_a/b/g_C_dom"/>
</dbReference>
<dbReference type="PANTHER" id="PTHR47221:SF6">
    <property type="entry name" value="FIBRINOGEN ALPHA CHAIN"/>
    <property type="match status" value="1"/>
</dbReference>
<protein>
    <recommendedName>
        <fullName evidence="8">Fibrinogen C-terminal domain-containing protein</fullName>
    </recommendedName>
</protein>
<dbReference type="InterPro" id="IPR014716">
    <property type="entry name" value="Fibrinogen_a/b/g_C_1"/>
</dbReference>
<dbReference type="PANTHER" id="PTHR47221">
    <property type="entry name" value="FIBRINOGEN ALPHA CHAIN"/>
    <property type="match status" value="1"/>
</dbReference>
<evidence type="ECO:0000256" key="3">
    <source>
        <dbReference type="ARBA" id="ARBA00022729"/>
    </source>
</evidence>
<evidence type="ECO:0000256" key="5">
    <source>
        <dbReference type="ARBA" id="ARBA00023157"/>
    </source>
</evidence>
<keyword evidence="3" id="KW-0732">Signal</keyword>
<dbReference type="AlphaFoldDB" id="A0AAN9AYL4"/>
<feature type="region of interest" description="Disordered" evidence="7">
    <location>
        <begin position="13"/>
        <end position="109"/>
    </location>
</feature>
<dbReference type="InterPro" id="IPR036056">
    <property type="entry name" value="Fibrinogen-like_C"/>
</dbReference>
<keyword evidence="10" id="KW-1185">Reference proteome</keyword>
<evidence type="ECO:0000256" key="6">
    <source>
        <dbReference type="ARBA" id="ARBA00023180"/>
    </source>
</evidence>
<dbReference type="GO" id="GO:0005576">
    <property type="term" value="C:extracellular region"/>
    <property type="evidence" value="ECO:0007669"/>
    <property type="project" value="UniProtKB-SubCell"/>
</dbReference>
<dbReference type="SMART" id="SM00186">
    <property type="entry name" value="FBG"/>
    <property type="match status" value="1"/>
</dbReference>
<organism evidence="9 10">
    <name type="scientific">Littorina saxatilis</name>
    <dbReference type="NCBI Taxonomy" id="31220"/>
    <lineage>
        <taxon>Eukaryota</taxon>
        <taxon>Metazoa</taxon>
        <taxon>Spiralia</taxon>
        <taxon>Lophotrochozoa</taxon>
        <taxon>Mollusca</taxon>
        <taxon>Gastropoda</taxon>
        <taxon>Caenogastropoda</taxon>
        <taxon>Littorinimorpha</taxon>
        <taxon>Littorinoidea</taxon>
        <taxon>Littorinidae</taxon>
        <taxon>Littorina</taxon>
    </lineage>
</organism>
<evidence type="ECO:0000259" key="8">
    <source>
        <dbReference type="SMART" id="SM00186"/>
    </source>
</evidence>
<name>A0AAN9AYL4_9CAEN</name>
<reference evidence="9 10" key="1">
    <citation type="submission" date="2024-02" db="EMBL/GenBank/DDBJ databases">
        <title>Chromosome-scale genome assembly of the rough periwinkle Littorina saxatilis.</title>
        <authorList>
            <person name="De Jode A."/>
            <person name="Faria R."/>
            <person name="Formenti G."/>
            <person name="Sims Y."/>
            <person name="Smith T.P."/>
            <person name="Tracey A."/>
            <person name="Wood J.M.D."/>
            <person name="Zagrodzka Z.B."/>
            <person name="Johannesson K."/>
            <person name="Butlin R.K."/>
            <person name="Leder E.H."/>
        </authorList>
    </citation>
    <scope>NUCLEOTIDE SEQUENCE [LARGE SCALE GENOMIC DNA]</scope>
    <source>
        <strain evidence="9">Snail1</strain>
        <tissue evidence="9">Muscle</tissue>
    </source>
</reference>
<dbReference type="Proteomes" id="UP001374579">
    <property type="component" value="Unassembled WGS sequence"/>
</dbReference>
<evidence type="ECO:0000256" key="7">
    <source>
        <dbReference type="SAM" id="MobiDB-lite"/>
    </source>
</evidence>
<evidence type="ECO:0000313" key="10">
    <source>
        <dbReference type="Proteomes" id="UP001374579"/>
    </source>
</evidence>
<proteinExistence type="predicted"/>
<evidence type="ECO:0000256" key="2">
    <source>
        <dbReference type="ARBA" id="ARBA00022525"/>
    </source>
</evidence>
<keyword evidence="2" id="KW-0964">Secreted</keyword>
<feature type="domain" description="Fibrinogen C-terminal" evidence="8">
    <location>
        <begin position="152"/>
        <end position="350"/>
    </location>
</feature>
<evidence type="ECO:0000256" key="1">
    <source>
        <dbReference type="ARBA" id="ARBA00004613"/>
    </source>
</evidence>
<keyword evidence="5" id="KW-1015">Disulfide bond</keyword>
<dbReference type="EMBL" id="JBAMIC010000018">
    <property type="protein sequence ID" value="KAK7094824.1"/>
    <property type="molecule type" value="Genomic_DNA"/>
</dbReference>
<comment type="caution">
    <text evidence="9">The sequence shown here is derived from an EMBL/GenBank/DDBJ whole genome shotgun (WGS) entry which is preliminary data.</text>
</comment>
<comment type="subcellular location">
    <subcellularLocation>
        <location evidence="1">Secreted</location>
    </subcellularLocation>
</comment>
<evidence type="ECO:0000313" key="9">
    <source>
        <dbReference type="EMBL" id="KAK7094824.1"/>
    </source>
</evidence>
<dbReference type="InterPro" id="IPR037579">
    <property type="entry name" value="FIB_ANG-like"/>
</dbReference>
<sequence length="356" mass="39105">MSKMINIPVMATLTEATTPSEATTTTTEATTTTSEATTTTTEATTTTSEATTTTTEATTTTSEETITTTEATTTLSEATTTITEATTTTSKATTATSEPTTQSPKATTTIHEATTTTTAEATTTELVCQNGGTPNGDHCNCTIEYGGRSCHRRIRDCSELYERGFIGPEDVTYMIQPVGTPAPYPVWCQFRWGGVTYLLQRTDTSNFNKNYITLRDQGIGTDPLSLNYFAGLEKLHQFTFQADYQLNFNVRKSLNYWNFTIGPEATAYVIGYDQYDPKLPYIDGLAFSPPMKFSADGFDTNGCYTARGVPGWYGTDCSGYSFFTDGPFYWKYNASTTSALTKLRMQFVRSSPFYDE</sequence>
<gene>
    <name evidence="9" type="ORF">V1264_006324</name>
</gene>
<evidence type="ECO:0000256" key="4">
    <source>
        <dbReference type="ARBA" id="ARBA00023054"/>
    </source>
</evidence>
<keyword evidence="6" id="KW-0325">Glycoprotein</keyword>
<dbReference type="Pfam" id="PF00147">
    <property type="entry name" value="Fibrinogen_C"/>
    <property type="match status" value="1"/>
</dbReference>
<accession>A0AAN9AYL4</accession>
<dbReference type="Gene3D" id="3.90.215.10">
    <property type="entry name" value="Gamma Fibrinogen, chain A, domain 1"/>
    <property type="match status" value="1"/>
</dbReference>